<evidence type="ECO:0000313" key="3">
    <source>
        <dbReference type="EnsemblMetazoa" id="Aqu2.1.11935_001"/>
    </source>
</evidence>
<reference evidence="4" key="1">
    <citation type="journal article" date="2010" name="Nature">
        <title>The Amphimedon queenslandica genome and the evolution of animal complexity.</title>
        <authorList>
            <person name="Srivastava M."/>
            <person name="Simakov O."/>
            <person name="Chapman J."/>
            <person name="Fahey B."/>
            <person name="Gauthier M.E."/>
            <person name="Mitros T."/>
            <person name="Richards G.S."/>
            <person name="Conaco C."/>
            <person name="Dacre M."/>
            <person name="Hellsten U."/>
            <person name="Larroux C."/>
            <person name="Putnam N.H."/>
            <person name="Stanke M."/>
            <person name="Adamska M."/>
            <person name="Darling A."/>
            <person name="Degnan S.M."/>
            <person name="Oakley T.H."/>
            <person name="Plachetzki D.C."/>
            <person name="Zhai Y."/>
            <person name="Adamski M."/>
            <person name="Calcino A."/>
            <person name="Cummins S.F."/>
            <person name="Goodstein D.M."/>
            <person name="Harris C."/>
            <person name="Jackson D.J."/>
            <person name="Leys S.P."/>
            <person name="Shu S."/>
            <person name="Woodcroft B.J."/>
            <person name="Vervoort M."/>
            <person name="Kosik K.S."/>
            <person name="Manning G."/>
            <person name="Degnan B.M."/>
            <person name="Rokhsar D.S."/>
        </authorList>
    </citation>
    <scope>NUCLEOTIDE SEQUENCE [LARGE SCALE GENOMIC DNA]</scope>
</reference>
<feature type="region of interest" description="Disordered" evidence="1">
    <location>
        <begin position="18"/>
        <end position="41"/>
    </location>
</feature>
<dbReference type="EnsemblMetazoa" id="Aqu2.1.11935_001">
    <property type="protein sequence ID" value="Aqu2.1.11935_001"/>
    <property type="gene ID" value="Aqu2.1.11935"/>
</dbReference>
<gene>
    <name evidence="3" type="primary">105315058</name>
</gene>
<organism evidence="3">
    <name type="scientific">Amphimedon queenslandica</name>
    <name type="common">Sponge</name>
    <dbReference type="NCBI Taxonomy" id="400682"/>
    <lineage>
        <taxon>Eukaryota</taxon>
        <taxon>Metazoa</taxon>
        <taxon>Porifera</taxon>
        <taxon>Demospongiae</taxon>
        <taxon>Heteroscleromorpha</taxon>
        <taxon>Haplosclerida</taxon>
        <taxon>Niphatidae</taxon>
        <taxon>Amphimedon</taxon>
    </lineage>
</organism>
<dbReference type="PROSITE" id="PS50878">
    <property type="entry name" value="RT_POL"/>
    <property type="match status" value="1"/>
</dbReference>
<dbReference type="InterPro" id="IPR000477">
    <property type="entry name" value="RT_dom"/>
</dbReference>
<name>A0A1X7TBV6_AMPQE</name>
<dbReference type="InterPro" id="IPR052055">
    <property type="entry name" value="Hepadnavirus_pol/RT"/>
</dbReference>
<dbReference type="InterPro" id="IPR043502">
    <property type="entry name" value="DNA/RNA_pol_sf"/>
</dbReference>
<dbReference type="Gene3D" id="3.10.10.10">
    <property type="entry name" value="HIV Type 1 Reverse Transcriptase, subunit A, domain 1"/>
    <property type="match status" value="1"/>
</dbReference>
<protein>
    <recommendedName>
        <fullName evidence="2">Reverse transcriptase domain-containing protein</fullName>
    </recommendedName>
</protein>
<evidence type="ECO:0000259" key="2">
    <source>
        <dbReference type="PROSITE" id="PS50878"/>
    </source>
</evidence>
<accession>A0A1X7TBV6</accession>
<dbReference type="eggNOG" id="KOG0017">
    <property type="taxonomic scope" value="Eukaryota"/>
</dbReference>
<dbReference type="Gene3D" id="3.30.70.270">
    <property type="match status" value="1"/>
</dbReference>
<dbReference type="PANTHER" id="PTHR33050">
    <property type="entry name" value="REVERSE TRANSCRIPTASE DOMAIN-CONTAINING PROTEIN"/>
    <property type="match status" value="1"/>
</dbReference>
<keyword evidence="4" id="KW-1185">Reference proteome</keyword>
<dbReference type="PANTHER" id="PTHR33050:SF7">
    <property type="entry name" value="RIBONUCLEASE H"/>
    <property type="match status" value="1"/>
</dbReference>
<proteinExistence type="predicted"/>
<dbReference type="CDD" id="cd03714">
    <property type="entry name" value="RT_DIRS1"/>
    <property type="match status" value="1"/>
</dbReference>
<sequence>MAVALTDKQMDEVVRRLTEQLGPRVARPAPADKGDPEGGEQTCGALAEGAYLWCEDLKSLECRSDNHEVITRGGVTSPQRCWQIWKRELEAHPDREFSEFILRSLREGFRIGFKRAGRLKPAKGNLQSALEHKEVVDQYISKEVDAGRLIRVEKQVHLSPFGVIPKKEAGKWRLIFDLSHPPGASINDGIEKSLASISYVSVDNVAEVIAELGRGSFLGKCDVQSAFRHIPIHPRDTGWLGLQWEGKVYIDSALPFGLRSAPKIFTAVADALQWVIIRKGVEHLFHYMDDFITIARTEKECEAAMQVIQTTAEGLGLPLEPKKTVGPKQQITFLGIEIDSITMEVRLPQEKLTELLELLEAWLDRKHCTRDNLESLTGKLQFASRVVRPGRCFLQHFYAAIAVARKKAEVMRVNKTVRADIRWWHTFAQEWNGTSLLWSCV</sequence>
<feature type="domain" description="Reverse transcriptase" evidence="2">
    <location>
        <begin position="145"/>
        <end position="338"/>
    </location>
</feature>
<reference evidence="3" key="2">
    <citation type="submission" date="2017-05" db="UniProtKB">
        <authorList>
            <consortium name="EnsemblMetazoa"/>
        </authorList>
    </citation>
    <scope>IDENTIFICATION</scope>
</reference>
<dbReference type="AlphaFoldDB" id="A0A1X7TBV6"/>
<dbReference type="KEGG" id="aqu:105315058"/>
<evidence type="ECO:0000313" key="4">
    <source>
        <dbReference type="Proteomes" id="UP000007879"/>
    </source>
</evidence>
<dbReference type="SUPFAM" id="SSF56672">
    <property type="entry name" value="DNA/RNA polymerases"/>
    <property type="match status" value="1"/>
</dbReference>
<dbReference type="InterPro" id="IPR043128">
    <property type="entry name" value="Rev_trsase/Diguanyl_cyclase"/>
</dbReference>
<dbReference type="OrthoDB" id="10058284at2759"/>
<evidence type="ECO:0000256" key="1">
    <source>
        <dbReference type="SAM" id="MobiDB-lite"/>
    </source>
</evidence>
<dbReference type="EnsemblMetazoa" id="XM_011409555.1">
    <property type="protein sequence ID" value="XP_011407857.1"/>
    <property type="gene ID" value="LOC105315058"/>
</dbReference>
<dbReference type="Proteomes" id="UP000007879">
    <property type="component" value="Unassembled WGS sequence"/>
</dbReference>
<dbReference type="Pfam" id="PF00078">
    <property type="entry name" value="RVT_1"/>
    <property type="match status" value="1"/>
</dbReference>
<dbReference type="InParanoid" id="A0A1X7TBV6"/>